<comment type="caution">
    <text evidence="1">The sequence shown here is derived from an EMBL/GenBank/DDBJ whole genome shotgun (WGS) entry which is preliminary data.</text>
</comment>
<name>A0ACB9YKA1_9PEZI</name>
<sequence>MASGQRNRVNALPTAFKCAIDGQWHEPNNFSQKQLAKWFQKKKAINDGVTPENVGLVCKRHSGQPDIQEIKCHGPCSAWKFKEHFSKNQRKDPEPWCIVCTSWTFQFGGTEVPLPPPSSKLSTDEIIAQTTVVHDRLPSMPVGDPERGSGPGYGARINGGGKSDIILETAKSMMRGVSSYGDGTADNKSTNRGDKDNKGVINRLPAPSHAEKARVEAQTTFVQQSATRTTFTGQSDSARATSSIAPSGQPTQTSLYNDGSLGPHSKKSVVTRGQSSAVTVTKDQATDLAAPQEISGDTPREAIRSTSFAQATRRWPKGDNRKVFYVPPVYAGRPEDYNNTDDPEWSDDDF</sequence>
<protein>
    <submittedName>
        <fullName evidence="1">Uncharacterized protein</fullName>
    </submittedName>
</protein>
<dbReference type="EMBL" id="MU393628">
    <property type="protein sequence ID" value="KAI4859526.1"/>
    <property type="molecule type" value="Genomic_DNA"/>
</dbReference>
<proteinExistence type="predicted"/>
<dbReference type="Proteomes" id="UP001497700">
    <property type="component" value="Unassembled WGS sequence"/>
</dbReference>
<accession>A0ACB9YKA1</accession>
<reference evidence="1 2" key="1">
    <citation type="journal article" date="2022" name="New Phytol.">
        <title>Ecological generalism drives hyperdiversity of secondary metabolite gene clusters in xylarialean endophytes.</title>
        <authorList>
            <person name="Franco M.E.E."/>
            <person name="Wisecaver J.H."/>
            <person name="Arnold A.E."/>
            <person name="Ju Y.M."/>
            <person name="Slot J.C."/>
            <person name="Ahrendt S."/>
            <person name="Moore L.P."/>
            <person name="Eastman K.E."/>
            <person name="Scott K."/>
            <person name="Konkel Z."/>
            <person name="Mondo S.J."/>
            <person name="Kuo A."/>
            <person name="Hayes R.D."/>
            <person name="Haridas S."/>
            <person name="Andreopoulos B."/>
            <person name="Riley R."/>
            <person name="LaButti K."/>
            <person name="Pangilinan J."/>
            <person name="Lipzen A."/>
            <person name="Amirebrahimi M."/>
            <person name="Yan J."/>
            <person name="Adam C."/>
            <person name="Keymanesh K."/>
            <person name="Ng V."/>
            <person name="Louie K."/>
            <person name="Northen T."/>
            <person name="Drula E."/>
            <person name="Henrissat B."/>
            <person name="Hsieh H.M."/>
            <person name="Youens-Clark K."/>
            <person name="Lutzoni F."/>
            <person name="Miadlikowska J."/>
            <person name="Eastwood D.C."/>
            <person name="Hamelin R.C."/>
            <person name="Grigoriev I.V."/>
            <person name="U'Ren J.M."/>
        </authorList>
    </citation>
    <scope>NUCLEOTIDE SEQUENCE [LARGE SCALE GENOMIC DNA]</scope>
    <source>
        <strain evidence="1 2">CBS 119005</strain>
    </source>
</reference>
<organism evidence="1 2">
    <name type="scientific">Hypoxylon rubiginosum</name>
    <dbReference type="NCBI Taxonomy" id="110542"/>
    <lineage>
        <taxon>Eukaryota</taxon>
        <taxon>Fungi</taxon>
        <taxon>Dikarya</taxon>
        <taxon>Ascomycota</taxon>
        <taxon>Pezizomycotina</taxon>
        <taxon>Sordariomycetes</taxon>
        <taxon>Xylariomycetidae</taxon>
        <taxon>Xylariales</taxon>
        <taxon>Hypoxylaceae</taxon>
        <taxon>Hypoxylon</taxon>
    </lineage>
</organism>
<evidence type="ECO:0000313" key="2">
    <source>
        <dbReference type="Proteomes" id="UP001497700"/>
    </source>
</evidence>
<keyword evidence="2" id="KW-1185">Reference proteome</keyword>
<evidence type="ECO:0000313" key="1">
    <source>
        <dbReference type="EMBL" id="KAI4859526.1"/>
    </source>
</evidence>
<gene>
    <name evidence="1" type="ORF">F4820DRAFT_453796</name>
</gene>